<keyword evidence="1" id="KW-0472">Membrane</keyword>
<organism evidence="2 3">
    <name type="scientific">Paraconexibacter antarcticus</name>
    <dbReference type="NCBI Taxonomy" id="2949664"/>
    <lineage>
        <taxon>Bacteria</taxon>
        <taxon>Bacillati</taxon>
        <taxon>Actinomycetota</taxon>
        <taxon>Thermoleophilia</taxon>
        <taxon>Solirubrobacterales</taxon>
        <taxon>Paraconexibacteraceae</taxon>
        <taxon>Paraconexibacter</taxon>
    </lineage>
</organism>
<keyword evidence="1" id="KW-1133">Transmembrane helix</keyword>
<feature type="transmembrane region" description="Helical" evidence="1">
    <location>
        <begin position="18"/>
        <end position="38"/>
    </location>
</feature>
<evidence type="ECO:0000313" key="3">
    <source>
        <dbReference type="Proteomes" id="UP001056035"/>
    </source>
</evidence>
<dbReference type="RefSeq" id="WP_254571079.1">
    <property type="nucleotide sequence ID" value="NZ_CP098502.1"/>
</dbReference>
<name>A0ABY5DV22_9ACTN</name>
<evidence type="ECO:0000256" key="1">
    <source>
        <dbReference type="SAM" id="Phobius"/>
    </source>
</evidence>
<sequence length="258" mass="26464">MADAGAQVAPRSTQGGAAAWRATPLVLLALAAAGWWWSVKVAADMSGGGMDAMADPMSLGAFVVAWLAMMAAMMLPAVLPVVKLYALAAARGTVAPVPLFVAGYLALWTVLAGPAYLAWRALEMPLADGEAWAGRVAGMTLLAAAAWQVSPVKSACLRHCRSPMGVFLRFGGDARRPGGAVRMGVVHGAYCVGCCWALFAVLVAAASMSVLWLVAFTALIFAEKNLPAGERIARAAAPALAALGAALLVAPSLIPHIT</sequence>
<proteinExistence type="predicted"/>
<feature type="transmembrane region" description="Helical" evidence="1">
    <location>
        <begin position="232"/>
        <end position="254"/>
    </location>
</feature>
<feature type="transmembrane region" description="Helical" evidence="1">
    <location>
        <begin position="187"/>
        <end position="220"/>
    </location>
</feature>
<keyword evidence="1" id="KW-0812">Transmembrane</keyword>
<evidence type="ECO:0000313" key="2">
    <source>
        <dbReference type="EMBL" id="UTI64374.1"/>
    </source>
</evidence>
<gene>
    <name evidence="2" type="ORF">NBH00_23930</name>
</gene>
<accession>A0ABY5DV22</accession>
<reference evidence="2 3" key="1">
    <citation type="submission" date="2022-06" db="EMBL/GenBank/DDBJ databases">
        <title>Paraconexibacter antarcticus.</title>
        <authorList>
            <person name="Kim C.S."/>
        </authorList>
    </citation>
    <scope>NUCLEOTIDE SEQUENCE [LARGE SCALE GENOMIC DNA]</scope>
    <source>
        <strain evidence="2 3">02-257</strain>
    </source>
</reference>
<feature type="transmembrane region" description="Helical" evidence="1">
    <location>
        <begin position="59"/>
        <end position="79"/>
    </location>
</feature>
<protein>
    <submittedName>
        <fullName evidence="2">DUF2182 domain-containing protein</fullName>
    </submittedName>
</protein>
<dbReference type="InterPro" id="IPR018688">
    <property type="entry name" value="PpoB2-like"/>
</dbReference>
<dbReference type="EMBL" id="CP098502">
    <property type="protein sequence ID" value="UTI64374.1"/>
    <property type="molecule type" value="Genomic_DNA"/>
</dbReference>
<feature type="transmembrane region" description="Helical" evidence="1">
    <location>
        <begin position="99"/>
        <end position="119"/>
    </location>
</feature>
<keyword evidence="3" id="KW-1185">Reference proteome</keyword>
<feature type="transmembrane region" description="Helical" evidence="1">
    <location>
        <begin position="131"/>
        <end position="149"/>
    </location>
</feature>
<dbReference type="Proteomes" id="UP001056035">
    <property type="component" value="Chromosome"/>
</dbReference>
<dbReference type="Pfam" id="PF09948">
    <property type="entry name" value="PpoB2"/>
    <property type="match status" value="1"/>
</dbReference>